<evidence type="ECO:0000256" key="2">
    <source>
        <dbReference type="ARBA" id="ARBA00012438"/>
    </source>
</evidence>
<dbReference type="AlphaFoldDB" id="A0A3R8KH75"/>
<keyword evidence="6" id="KW-0812">Transmembrane</keyword>
<gene>
    <name evidence="8" type="ORF">D1831_11035</name>
</gene>
<evidence type="ECO:0000256" key="4">
    <source>
        <dbReference type="ARBA" id="ARBA00022777"/>
    </source>
</evidence>
<comment type="catalytic activity">
    <reaction evidence="1">
        <text>ATP + protein L-histidine = ADP + protein N-phospho-L-histidine.</text>
        <dbReference type="EC" id="2.7.13.3"/>
    </reaction>
</comment>
<feature type="domain" description="Signal transduction histidine kinase subgroup 3 dimerisation and phosphoacceptor" evidence="7">
    <location>
        <begin position="183"/>
        <end position="249"/>
    </location>
</feature>
<keyword evidence="5" id="KW-0902">Two-component regulatory system</keyword>
<evidence type="ECO:0000256" key="6">
    <source>
        <dbReference type="SAM" id="Phobius"/>
    </source>
</evidence>
<keyword evidence="9" id="KW-1185">Reference proteome</keyword>
<keyword evidence="3" id="KW-0808">Transferase</keyword>
<accession>A0A3R8KH75</accession>
<dbReference type="GO" id="GO:0046983">
    <property type="term" value="F:protein dimerization activity"/>
    <property type="evidence" value="ECO:0007669"/>
    <property type="project" value="InterPro"/>
</dbReference>
<keyword evidence="6" id="KW-0472">Membrane</keyword>
<evidence type="ECO:0000259" key="7">
    <source>
        <dbReference type="Pfam" id="PF07730"/>
    </source>
</evidence>
<dbReference type="GO" id="GO:0016020">
    <property type="term" value="C:membrane"/>
    <property type="evidence" value="ECO:0007669"/>
    <property type="project" value="InterPro"/>
</dbReference>
<comment type="caution">
    <text evidence="8">The sequence shown here is derived from an EMBL/GenBank/DDBJ whole genome shotgun (WGS) entry which is preliminary data.</text>
</comment>
<dbReference type="Gene3D" id="3.30.565.10">
    <property type="entry name" value="Histidine kinase-like ATPase, C-terminal domain"/>
    <property type="match status" value="1"/>
</dbReference>
<keyword evidence="4 8" id="KW-0418">Kinase</keyword>
<evidence type="ECO:0000313" key="8">
    <source>
        <dbReference type="EMBL" id="RRK09733.1"/>
    </source>
</evidence>
<dbReference type="PANTHER" id="PTHR24421:SF63">
    <property type="entry name" value="SENSOR HISTIDINE KINASE DESK"/>
    <property type="match status" value="1"/>
</dbReference>
<evidence type="ECO:0000256" key="3">
    <source>
        <dbReference type="ARBA" id="ARBA00022679"/>
    </source>
</evidence>
<dbReference type="PANTHER" id="PTHR24421">
    <property type="entry name" value="NITRATE/NITRITE SENSOR PROTEIN NARX-RELATED"/>
    <property type="match status" value="1"/>
</dbReference>
<dbReference type="SUPFAM" id="SSF55874">
    <property type="entry name" value="ATPase domain of HSP90 chaperone/DNA topoisomerase II/histidine kinase"/>
    <property type="match status" value="1"/>
</dbReference>
<dbReference type="OrthoDB" id="9797605at2"/>
<dbReference type="CDD" id="cd16917">
    <property type="entry name" value="HATPase_UhpB-NarQ-NarX-like"/>
    <property type="match status" value="1"/>
</dbReference>
<dbReference type="GO" id="GO:0000155">
    <property type="term" value="F:phosphorelay sensor kinase activity"/>
    <property type="evidence" value="ECO:0007669"/>
    <property type="project" value="InterPro"/>
</dbReference>
<name>A0A3R8KH75_9LACO</name>
<dbReference type="InterPro" id="IPR036890">
    <property type="entry name" value="HATPase_C_sf"/>
</dbReference>
<evidence type="ECO:0000256" key="1">
    <source>
        <dbReference type="ARBA" id="ARBA00000085"/>
    </source>
</evidence>
<dbReference type="Gene3D" id="1.20.5.1930">
    <property type="match status" value="1"/>
</dbReference>
<dbReference type="Pfam" id="PF07730">
    <property type="entry name" value="HisKA_3"/>
    <property type="match status" value="1"/>
</dbReference>
<sequence length="374" mass="42837">MGLFKAKWRLKFNRIEWTSYVWLAYLPYSFAMYLPARRATDWFWLAMLVAFLVLYVLVVEMNRWRKVTIPLELLVTGLFAVFNANDYLIIFPGWQVPFILGRQPKKYFYWFVSGYYAFLCAGLVRFYLVDPTVFAHWQSNDLLGLFFPFISPFLSDAFTRSMWRKRQLNQANRRLEAIVQRDERERIARDLHDTLGQSFSMITLKTELAKKLLTKAPEKVPHELDDIAQTSRENLQLVRSIVNDLHQQSLSEVLLTQSRNLATANVWLTTTGEQAASQWPTEIQGRFAAGLVEALTNVIRHAHANQVNVAFSASETNYQVVVVDDGRGGGVTRNGSNGIGGMRARMLEGHGTFQISQSGRGTRVTLTLPKGERT</sequence>
<feature type="transmembrane region" description="Helical" evidence="6">
    <location>
        <begin position="20"/>
        <end position="36"/>
    </location>
</feature>
<dbReference type="EMBL" id="QWZQ01000041">
    <property type="protein sequence ID" value="RRK09733.1"/>
    <property type="molecule type" value="Genomic_DNA"/>
</dbReference>
<dbReference type="InterPro" id="IPR050482">
    <property type="entry name" value="Sensor_HK_TwoCompSys"/>
</dbReference>
<feature type="transmembrane region" description="Helical" evidence="6">
    <location>
        <begin position="107"/>
        <end position="128"/>
    </location>
</feature>
<feature type="transmembrane region" description="Helical" evidence="6">
    <location>
        <begin position="143"/>
        <end position="163"/>
    </location>
</feature>
<proteinExistence type="predicted"/>
<evidence type="ECO:0000313" key="9">
    <source>
        <dbReference type="Proteomes" id="UP000283633"/>
    </source>
</evidence>
<dbReference type="Proteomes" id="UP000283633">
    <property type="component" value="Unassembled WGS sequence"/>
</dbReference>
<dbReference type="EC" id="2.7.13.3" evidence="2"/>
<dbReference type="InterPro" id="IPR011712">
    <property type="entry name" value="Sig_transdc_His_kin_sub3_dim/P"/>
</dbReference>
<feature type="transmembrane region" description="Helical" evidence="6">
    <location>
        <begin position="42"/>
        <end position="59"/>
    </location>
</feature>
<reference evidence="8 9" key="1">
    <citation type="submission" date="2018-08" db="EMBL/GenBank/DDBJ databases">
        <title>Genome Lactobacillus garii FI11369.</title>
        <authorList>
            <person name="Diaz M."/>
            <person name="Narbad A."/>
        </authorList>
    </citation>
    <scope>NUCLEOTIDE SEQUENCE [LARGE SCALE GENOMIC DNA]</scope>
    <source>
        <strain evidence="8 9">FI11369</strain>
    </source>
</reference>
<evidence type="ECO:0000256" key="5">
    <source>
        <dbReference type="ARBA" id="ARBA00023012"/>
    </source>
</evidence>
<keyword evidence="6" id="KW-1133">Transmembrane helix</keyword>
<protein>
    <recommendedName>
        <fullName evidence="2">histidine kinase</fullName>
        <ecNumber evidence="2">2.7.13.3</ecNumber>
    </recommendedName>
</protein>
<organism evidence="8 9">
    <name type="scientific">Lactiplantibacillus garii</name>
    <dbReference type="NCBI Taxonomy" id="2306423"/>
    <lineage>
        <taxon>Bacteria</taxon>
        <taxon>Bacillati</taxon>
        <taxon>Bacillota</taxon>
        <taxon>Bacilli</taxon>
        <taxon>Lactobacillales</taxon>
        <taxon>Lactobacillaceae</taxon>
        <taxon>Lactiplantibacillus</taxon>
    </lineage>
</organism>